<keyword evidence="3" id="KW-0808">Transferase</keyword>
<accession>A0A5J5IGP1</accession>
<dbReference type="InterPro" id="IPR029044">
    <property type="entry name" value="Nucleotide-diphossugar_trans"/>
</dbReference>
<reference evidence="3 4" key="1">
    <citation type="submission" date="2019-09" db="EMBL/GenBank/DDBJ databases">
        <title>Draft genome sequence of Ginsengibacter sp. BR5-29.</title>
        <authorList>
            <person name="Im W.-T."/>
        </authorList>
    </citation>
    <scope>NUCLEOTIDE SEQUENCE [LARGE SCALE GENOMIC DNA]</scope>
    <source>
        <strain evidence="3 4">BR5-29</strain>
    </source>
</reference>
<protein>
    <submittedName>
        <fullName evidence="3">Glycosyltransferase family 2 protein</fullName>
    </submittedName>
</protein>
<dbReference type="PANTHER" id="PTHR43685">
    <property type="entry name" value="GLYCOSYLTRANSFERASE"/>
    <property type="match status" value="1"/>
</dbReference>
<keyword evidence="1" id="KW-0472">Membrane</keyword>
<evidence type="ECO:0000313" key="4">
    <source>
        <dbReference type="Proteomes" id="UP000326903"/>
    </source>
</evidence>
<evidence type="ECO:0000256" key="1">
    <source>
        <dbReference type="SAM" id="Phobius"/>
    </source>
</evidence>
<keyword evidence="4" id="KW-1185">Reference proteome</keyword>
<dbReference type="CDD" id="cd00761">
    <property type="entry name" value="Glyco_tranf_GTA_type"/>
    <property type="match status" value="1"/>
</dbReference>
<organism evidence="3 4">
    <name type="scientific">Ginsengibacter hankyongi</name>
    <dbReference type="NCBI Taxonomy" id="2607284"/>
    <lineage>
        <taxon>Bacteria</taxon>
        <taxon>Pseudomonadati</taxon>
        <taxon>Bacteroidota</taxon>
        <taxon>Chitinophagia</taxon>
        <taxon>Chitinophagales</taxon>
        <taxon>Chitinophagaceae</taxon>
        <taxon>Ginsengibacter</taxon>
    </lineage>
</organism>
<dbReference type="InterPro" id="IPR001173">
    <property type="entry name" value="Glyco_trans_2-like"/>
</dbReference>
<feature type="transmembrane region" description="Helical" evidence="1">
    <location>
        <begin position="254"/>
        <end position="272"/>
    </location>
</feature>
<dbReference type="SUPFAM" id="SSF53448">
    <property type="entry name" value="Nucleotide-diphospho-sugar transferases"/>
    <property type="match status" value="1"/>
</dbReference>
<keyword evidence="1" id="KW-0812">Transmembrane</keyword>
<name>A0A5J5IGP1_9BACT</name>
<evidence type="ECO:0000313" key="3">
    <source>
        <dbReference type="EMBL" id="KAA9039291.1"/>
    </source>
</evidence>
<dbReference type="Proteomes" id="UP000326903">
    <property type="component" value="Unassembled WGS sequence"/>
</dbReference>
<dbReference type="Pfam" id="PF00535">
    <property type="entry name" value="Glycos_transf_2"/>
    <property type="match status" value="1"/>
</dbReference>
<dbReference type="EMBL" id="VYQF01000002">
    <property type="protein sequence ID" value="KAA9039291.1"/>
    <property type="molecule type" value="Genomic_DNA"/>
</dbReference>
<dbReference type="GO" id="GO:0016740">
    <property type="term" value="F:transferase activity"/>
    <property type="evidence" value="ECO:0007669"/>
    <property type="project" value="UniProtKB-KW"/>
</dbReference>
<sequence>MYNIAICIPTYKRPYMLEKLIISIIESNFNQSFTNHVDLIIADNDIEKTAEKTVTELKERFNDRIEMEYYNFPVKGLSNVRNELLRKSLELSQDFIVFVDDDEYVSTEWLNELIEALISNNGDMAMGPVISVFDSAVSKYISCWFNRPVYRKNAKLNSIATNNLIIKRDSLIKNDVWFDNRFNYTGSEDSYFGVQMIQKGAKIYWAENAIVYETVPKNRANLKWLIQRRYRVSGTYTYIMNLEKKYFKILQKTLINMVYILVGICALIILPLPIKKKYWGILKITEGLGGLTGFFNTLYQEYK</sequence>
<comment type="caution">
    <text evidence="3">The sequence shown here is derived from an EMBL/GenBank/DDBJ whole genome shotgun (WGS) entry which is preliminary data.</text>
</comment>
<dbReference type="PANTHER" id="PTHR43685:SF2">
    <property type="entry name" value="GLYCOSYLTRANSFERASE 2-LIKE DOMAIN-CONTAINING PROTEIN"/>
    <property type="match status" value="1"/>
</dbReference>
<dbReference type="InterPro" id="IPR050834">
    <property type="entry name" value="Glycosyltransf_2"/>
</dbReference>
<gene>
    <name evidence="3" type="ORF">FW778_10700</name>
</gene>
<evidence type="ECO:0000259" key="2">
    <source>
        <dbReference type="Pfam" id="PF00535"/>
    </source>
</evidence>
<keyword evidence="1" id="KW-1133">Transmembrane helix</keyword>
<dbReference type="RefSeq" id="WP_150414700.1">
    <property type="nucleotide sequence ID" value="NZ_VYQF01000002.1"/>
</dbReference>
<proteinExistence type="predicted"/>
<dbReference type="AlphaFoldDB" id="A0A5J5IGP1"/>
<dbReference type="Gene3D" id="3.90.550.10">
    <property type="entry name" value="Spore Coat Polysaccharide Biosynthesis Protein SpsA, Chain A"/>
    <property type="match status" value="1"/>
</dbReference>
<feature type="domain" description="Glycosyltransferase 2-like" evidence="2">
    <location>
        <begin position="6"/>
        <end position="142"/>
    </location>
</feature>